<dbReference type="InterPro" id="IPR051396">
    <property type="entry name" value="Bact_Antivir_Def_Nuclease"/>
</dbReference>
<dbReference type="RefSeq" id="WP_181282335.1">
    <property type="nucleotide sequence ID" value="NZ_JACYNJ010000017.1"/>
</dbReference>
<evidence type="ECO:0000259" key="1">
    <source>
        <dbReference type="SMART" id="SM00382"/>
    </source>
</evidence>
<dbReference type="SUPFAM" id="SSF52540">
    <property type="entry name" value="P-loop containing nucleoside triphosphate hydrolases"/>
    <property type="match status" value="1"/>
</dbReference>
<dbReference type="InterPro" id="IPR003593">
    <property type="entry name" value="AAA+_ATPase"/>
</dbReference>
<feature type="domain" description="AAA+ ATPase" evidence="1">
    <location>
        <begin position="24"/>
        <end position="437"/>
    </location>
</feature>
<dbReference type="InterPro" id="IPR041685">
    <property type="entry name" value="AAA_GajA/Old/RecF-like"/>
</dbReference>
<dbReference type="Pfam" id="PF13175">
    <property type="entry name" value="AAA_15"/>
    <property type="match status" value="1"/>
</dbReference>
<organism evidence="2 3">
    <name type="scientific">Pseudomonas fluorescens</name>
    <dbReference type="NCBI Taxonomy" id="294"/>
    <lineage>
        <taxon>Bacteria</taxon>
        <taxon>Pseudomonadati</taxon>
        <taxon>Pseudomonadota</taxon>
        <taxon>Gammaproteobacteria</taxon>
        <taxon>Pseudomonadales</taxon>
        <taxon>Pseudomonadaceae</taxon>
        <taxon>Pseudomonas</taxon>
    </lineage>
</organism>
<evidence type="ECO:0000313" key="2">
    <source>
        <dbReference type="EMBL" id="MBD8272602.1"/>
    </source>
</evidence>
<dbReference type="PANTHER" id="PTHR43581:SF2">
    <property type="entry name" value="EXCINUCLEASE ATPASE SUBUNIT"/>
    <property type="match status" value="1"/>
</dbReference>
<name>A0AAE2U4Q9_PSEFL</name>
<dbReference type="CDD" id="cd00267">
    <property type="entry name" value="ABC_ATPase"/>
    <property type="match status" value="1"/>
</dbReference>
<dbReference type="InterPro" id="IPR027417">
    <property type="entry name" value="P-loop_NTPase"/>
</dbReference>
<dbReference type="SMART" id="SM00382">
    <property type="entry name" value="AAA"/>
    <property type="match status" value="1"/>
</dbReference>
<gene>
    <name evidence="2" type="ORF">IFU03_22865</name>
</gene>
<dbReference type="Gene3D" id="3.40.50.300">
    <property type="entry name" value="P-loop containing nucleotide triphosphate hydrolases"/>
    <property type="match status" value="1"/>
</dbReference>
<dbReference type="PANTHER" id="PTHR43581">
    <property type="entry name" value="ATP/GTP PHOSPHATASE"/>
    <property type="match status" value="1"/>
</dbReference>
<protein>
    <submittedName>
        <fullName evidence="2">AAA family ATPase</fullName>
    </submittedName>
</protein>
<comment type="caution">
    <text evidence="2">The sequence shown here is derived from an EMBL/GenBank/DDBJ whole genome shotgun (WGS) entry which is preliminary data.</text>
</comment>
<sequence>MHLIKSFTIEKLWGHAPTISANLDDQFNFIIGRNGTGKTTVINLLAAVLTVDFERLDRIDFEKVTIVFKEPGKRKNPSVEVNKKQKEGMPYCDINYALRESSKDTPVIYDLDALEQERFYRGAPSRMMRERIFRERFADIRESLNSVIKVSWLSVHRYSEDGRSQDERKFVPAIDQKLRDLNNSLVRYFSTLTKKYADHTLEFQRKSFLSVLTPERFESVFSFAKKLDLEQEKGTLGEIFQVLGVEPRQYNQKLKVHFEKLTKAIGSTRENSQAIAVDDFATLYNAWRAHSLVADYEELQAKKTEIFKPRDSFLEIINALLEGRKKIALSEKNEITFSTEMKLGTDKPPRRKDILLEELSSGEKQLLIILGEALLQQSVPSIYIADEPELSLHVYWQEQLTSAISQLNNNAQIIFATHSPDVVGMHDDKIIDMEEILA</sequence>
<evidence type="ECO:0000313" key="3">
    <source>
        <dbReference type="Proteomes" id="UP000610293"/>
    </source>
</evidence>
<dbReference type="Proteomes" id="UP000610293">
    <property type="component" value="Unassembled WGS sequence"/>
</dbReference>
<proteinExistence type="predicted"/>
<dbReference type="AlphaFoldDB" id="A0AAE2U4Q9"/>
<accession>A0AAE2U4Q9</accession>
<dbReference type="EMBL" id="JACYNJ010000017">
    <property type="protein sequence ID" value="MBD8272602.1"/>
    <property type="molecule type" value="Genomic_DNA"/>
</dbReference>
<reference evidence="2" key="1">
    <citation type="journal article" date="2020" name="FEMS Microbiol. Ecol.">
        <title>Temporal dynamics of bacterial communities during seed development and maturation.</title>
        <authorList>
            <person name="Chesneau G."/>
            <person name="Torres-Cortes G."/>
            <person name="Briand M."/>
            <person name="Darrasse A."/>
            <person name="Preveaux A."/>
            <person name="Marais C."/>
            <person name="Jacques M.A."/>
            <person name="Shade A."/>
            <person name="Barret M."/>
        </authorList>
    </citation>
    <scope>NUCLEOTIDE SEQUENCE</scope>
    <source>
        <strain evidence="2">CFBP13533</strain>
    </source>
</reference>